<dbReference type="EMBL" id="CM035442">
    <property type="protein sequence ID" value="KAH7280438.1"/>
    <property type="molecule type" value="Genomic_DNA"/>
</dbReference>
<dbReference type="Proteomes" id="UP000825935">
    <property type="component" value="Chromosome 37"/>
</dbReference>
<reference evidence="2" key="1">
    <citation type="submission" date="2021-08" db="EMBL/GenBank/DDBJ databases">
        <title>WGS assembly of Ceratopteris richardii.</title>
        <authorList>
            <person name="Marchant D.B."/>
            <person name="Chen G."/>
            <person name="Jenkins J."/>
            <person name="Shu S."/>
            <person name="Leebens-Mack J."/>
            <person name="Grimwood J."/>
            <person name="Schmutz J."/>
            <person name="Soltis P."/>
            <person name="Soltis D."/>
            <person name="Chen Z.-H."/>
        </authorList>
    </citation>
    <scope>NUCLEOTIDE SEQUENCE</scope>
    <source>
        <strain evidence="2">Whitten #5841</strain>
        <tissue evidence="2">Leaf</tissue>
    </source>
</reference>
<proteinExistence type="predicted"/>
<gene>
    <name evidence="2" type="ORF">KP509_37G067600</name>
</gene>
<evidence type="ECO:0000256" key="1">
    <source>
        <dbReference type="SAM" id="MobiDB-lite"/>
    </source>
</evidence>
<name>A0A8T2QA01_CERRI</name>
<evidence type="ECO:0000313" key="3">
    <source>
        <dbReference type="Proteomes" id="UP000825935"/>
    </source>
</evidence>
<dbReference type="AlphaFoldDB" id="A0A8T2QA01"/>
<comment type="caution">
    <text evidence="2">The sequence shown here is derived from an EMBL/GenBank/DDBJ whole genome shotgun (WGS) entry which is preliminary data.</text>
</comment>
<organism evidence="2 3">
    <name type="scientific">Ceratopteris richardii</name>
    <name type="common">Triangle waterfern</name>
    <dbReference type="NCBI Taxonomy" id="49495"/>
    <lineage>
        <taxon>Eukaryota</taxon>
        <taxon>Viridiplantae</taxon>
        <taxon>Streptophyta</taxon>
        <taxon>Embryophyta</taxon>
        <taxon>Tracheophyta</taxon>
        <taxon>Polypodiopsida</taxon>
        <taxon>Polypodiidae</taxon>
        <taxon>Polypodiales</taxon>
        <taxon>Pteridineae</taxon>
        <taxon>Pteridaceae</taxon>
        <taxon>Parkerioideae</taxon>
        <taxon>Ceratopteris</taxon>
    </lineage>
</organism>
<dbReference type="OrthoDB" id="1938078at2759"/>
<dbReference type="OMA" id="WIFTDEG"/>
<feature type="region of interest" description="Disordered" evidence="1">
    <location>
        <begin position="73"/>
        <end position="98"/>
    </location>
</feature>
<sequence length="141" mass="15273">MASLSRGISFRRQGSSGLSWADTWIFTDEGMLVRTLEEHHCYHPVNLRFQGSSLSCIEDDDGEAVGVAHKTVGAADGSASDRSSIGPGSSHPLYPSASFSSTVTDLQRSRSVGSSSVHSLHKPSSTALFKWIKKTLHKVRR</sequence>
<protein>
    <submittedName>
        <fullName evidence="2">Uncharacterized protein</fullName>
    </submittedName>
</protein>
<evidence type="ECO:0000313" key="2">
    <source>
        <dbReference type="EMBL" id="KAH7280438.1"/>
    </source>
</evidence>
<keyword evidence="3" id="KW-1185">Reference proteome</keyword>
<feature type="compositionally biased region" description="Low complexity" evidence="1">
    <location>
        <begin position="73"/>
        <end position="84"/>
    </location>
</feature>
<accession>A0A8T2QA01</accession>